<evidence type="ECO:0000259" key="1">
    <source>
        <dbReference type="PROSITE" id="PS50943"/>
    </source>
</evidence>
<evidence type="ECO:0000313" key="3">
    <source>
        <dbReference type="Proteomes" id="UP001501358"/>
    </source>
</evidence>
<comment type="caution">
    <text evidence="2">The sequence shown here is derived from an EMBL/GenBank/DDBJ whole genome shotgun (WGS) entry which is preliminary data.</text>
</comment>
<dbReference type="SUPFAM" id="SSF47413">
    <property type="entry name" value="lambda repressor-like DNA-binding domains"/>
    <property type="match status" value="1"/>
</dbReference>
<dbReference type="SMART" id="SM00530">
    <property type="entry name" value="HTH_XRE"/>
    <property type="match status" value="1"/>
</dbReference>
<dbReference type="RefSeq" id="WP_344383680.1">
    <property type="nucleotide sequence ID" value="NZ_BAAATA010000015.1"/>
</dbReference>
<protein>
    <submittedName>
        <fullName evidence="2">Helix-turn-helix transcriptional regulator</fullName>
    </submittedName>
</protein>
<dbReference type="Proteomes" id="UP001501358">
    <property type="component" value="Unassembled WGS sequence"/>
</dbReference>
<dbReference type="PROSITE" id="PS50943">
    <property type="entry name" value="HTH_CROC1"/>
    <property type="match status" value="1"/>
</dbReference>
<dbReference type="InterPro" id="IPR010982">
    <property type="entry name" value="Lambda_DNA-bd_dom_sf"/>
</dbReference>
<feature type="domain" description="HTH cro/C1-type" evidence="1">
    <location>
        <begin position="18"/>
        <end position="72"/>
    </location>
</feature>
<dbReference type="Pfam" id="PF13560">
    <property type="entry name" value="HTH_31"/>
    <property type="match status" value="1"/>
</dbReference>
<dbReference type="InterPro" id="IPR043917">
    <property type="entry name" value="DUF5753"/>
</dbReference>
<keyword evidence="3" id="KW-1185">Reference proteome</keyword>
<dbReference type="Pfam" id="PF19054">
    <property type="entry name" value="DUF5753"/>
    <property type="match status" value="1"/>
</dbReference>
<evidence type="ECO:0000313" key="2">
    <source>
        <dbReference type="EMBL" id="GAA2491776.1"/>
    </source>
</evidence>
<dbReference type="EMBL" id="BAAATA010000015">
    <property type="protein sequence ID" value="GAA2491776.1"/>
    <property type="molecule type" value="Genomic_DNA"/>
</dbReference>
<name>A0ABP5Z3V0_9ACTN</name>
<accession>A0ABP5Z3V0</accession>
<gene>
    <name evidence="2" type="ORF">GCM10010406_29840</name>
</gene>
<dbReference type="InterPro" id="IPR001387">
    <property type="entry name" value="Cro/C1-type_HTH"/>
</dbReference>
<proteinExistence type="predicted"/>
<dbReference type="Gene3D" id="1.10.260.40">
    <property type="entry name" value="lambda repressor-like DNA-binding domains"/>
    <property type="match status" value="1"/>
</dbReference>
<sequence length="285" mass="31479">MPADPNPTVRRRRLGGLLRRLREAAGLTLEEAAAHLECHKATVSRLELGRSGVRTRDLRQLLVLYGVTDEERIEPYLKMAKQGRESGWWERHADGLRPAYTDFIALEAEAAEVRNYQPLLIPGLLQTPAYARAVIGAHPAVVTEEELERRVEVRLSRQALLTDGRGLRFWAVVGEGALRSAVGGRNVMREQLEHLLSAARLPNVDVQVLPCDVGEHPGGSGPFVILTFPLPEESHIVCEEGLLTSVYLDSVEEVKSYASAFDALRAAALGPRKSQDMIAELLTDL</sequence>
<reference evidence="3" key="1">
    <citation type="journal article" date="2019" name="Int. J. Syst. Evol. Microbiol.">
        <title>The Global Catalogue of Microorganisms (GCM) 10K type strain sequencing project: providing services to taxonomists for standard genome sequencing and annotation.</title>
        <authorList>
            <consortium name="The Broad Institute Genomics Platform"/>
            <consortium name="The Broad Institute Genome Sequencing Center for Infectious Disease"/>
            <person name="Wu L."/>
            <person name="Ma J."/>
        </authorList>
    </citation>
    <scope>NUCLEOTIDE SEQUENCE [LARGE SCALE GENOMIC DNA]</scope>
    <source>
        <strain evidence="3">JCM 6307</strain>
    </source>
</reference>
<dbReference type="CDD" id="cd00093">
    <property type="entry name" value="HTH_XRE"/>
    <property type="match status" value="1"/>
</dbReference>
<organism evidence="2 3">
    <name type="scientific">Streptomyces thermolineatus</name>
    <dbReference type="NCBI Taxonomy" id="44033"/>
    <lineage>
        <taxon>Bacteria</taxon>
        <taxon>Bacillati</taxon>
        <taxon>Actinomycetota</taxon>
        <taxon>Actinomycetes</taxon>
        <taxon>Kitasatosporales</taxon>
        <taxon>Streptomycetaceae</taxon>
        <taxon>Streptomyces</taxon>
    </lineage>
</organism>